<dbReference type="Proteomes" id="UP000611762">
    <property type="component" value="Unassembled WGS sequence"/>
</dbReference>
<evidence type="ECO:0000259" key="1">
    <source>
        <dbReference type="Pfam" id="PF01037"/>
    </source>
</evidence>
<gene>
    <name evidence="2" type="ORF">H8698_01040</name>
</gene>
<proteinExistence type="predicted"/>
<dbReference type="Pfam" id="PF01037">
    <property type="entry name" value="AsnC_trans_reg"/>
    <property type="match status" value="1"/>
</dbReference>
<dbReference type="Gene3D" id="3.30.70.920">
    <property type="match status" value="1"/>
</dbReference>
<organism evidence="2 3">
    <name type="scientific">Congzhengia minquanensis</name>
    <dbReference type="NCBI Taxonomy" id="2763657"/>
    <lineage>
        <taxon>Bacteria</taxon>
        <taxon>Bacillati</taxon>
        <taxon>Bacillota</taxon>
        <taxon>Clostridia</taxon>
        <taxon>Eubacteriales</taxon>
        <taxon>Oscillospiraceae</taxon>
        <taxon>Congzhengia</taxon>
    </lineage>
</organism>
<dbReference type="RefSeq" id="WP_249310759.1">
    <property type="nucleotide sequence ID" value="NZ_JACRSU010000001.1"/>
</dbReference>
<sequence>MIGDKERILKLIERDVHATPEEIAVMIGKDKAYVQEILDECVQNQTILGQKTIIDWEKTERELVSAIIELKVTPQRGSGFDRISERIYQYDEISSVYLVSGGFDIAVIVEGKTVKEVALFVAEKLAPMDEVISTATHFILKKYKAEGVILNNKMEDDREVITL</sequence>
<dbReference type="EMBL" id="JACRSU010000001">
    <property type="protein sequence ID" value="MBC8539560.1"/>
    <property type="molecule type" value="Genomic_DNA"/>
</dbReference>
<dbReference type="PANTHER" id="PTHR43413:SF7">
    <property type="entry name" value="HTH-TYPE TRANSCRIPTIONAL REGULATOR PTR2"/>
    <property type="match status" value="1"/>
</dbReference>
<evidence type="ECO:0000313" key="3">
    <source>
        <dbReference type="Proteomes" id="UP000611762"/>
    </source>
</evidence>
<comment type="caution">
    <text evidence="2">The sequence shown here is derived from an EMBL/GenBank/DDBJ whole genome shotgun (WGS) entry which is preliminary data.</text>
</comment>
<feature type="domain" description="Transcription regulator AsnC/Lrp ligand binding" evidence="1">
    <location>
        <begin position="68"/>
        <end position="141"/>
    </location>
</feature>
<dbReference type="InterPro" id="IPR011008">
    <property type="entry name" value="Dimeric_a/b-barrel"/>
</dbReference>
<dbReference type="InterPro" id="IPR050684">
    <property type="entry name" value="HTH-Siroheme_Decarb"/>
</dbReference>
<dbReference type="InterPro" id="IPR019887">
    <property type="entry name" value="Tscrpt_reg_AsnC/Lrp_C"/>
</dbReference>
<name>A0A926DIJ5_9FIRM</name>
<keyword evidence="3" id="KW-1185">Reference proteome</keyword>
<dbReference type="SUPFAM" id="SSF54909">
    <property type="entry name" value="Dimeric alpha+beta barrel"/>
    <property type="match status" value="1"/>
</dbReference>
<dbReference type="PANTHER" id="PTHR43413">
    <property type="entry name" value="TRANSCRIPTIONAL REGULATOR, ASNC FAMILY"/>
    <property type="match status" value="1"/>
</dbReference>
<accession>A0A926DIJ5</accession>
<reference evidence="2" key="1">
    <citation type="submission" date="2020-08" db="EMBL/GenBank/DDBJ databases">
        <title>Genome public.</title>
        <authorList>
            <person name="Liu C."/>
            <person name="Sun Q."/>
        </authorList>
    </citation>
    <scope>NUCLEOTIDE SEQUENCE</scope>
    <source>
        <strain evidence="2">H8</strain>
    </source>
</reference>
<evidence type="ECO:0000313" key="2">
    <source>
        <dbReference type="EMBL" id="MBC8539560.1"/>
    </source>
</evidence>
<protein>
    <submittedName>
        <fullName evidence="2">Lrp/AsnC family transcriptional regulator</fullName>
    </submittedName>
</protein>
<dbReference type="AlphaFoldDB" id="A0A926DIJ5"/>